<feature type="region of interest" description="Disordered" evidence="1">
    <location>
        <begin position="33"/>
        <end position="58"/>
    </location>
</feature>
<protein>
    <submittedName>
        <fullName evidence="2">Uncharacterized protein</fullName>
    </submittedName>
</protein>
<sequence length="152" mass="16335">MGARWAPPERSMGAQGPLHPCDWGPSVGFLNPHRHGPRAVRAKGQGERPTQKNLLNTGQELEEVEAKAKNEGTAKQRGEAKVLAPQERLAAVPKEIKAREAKQSQDKQAWGKGRGRGPSGTRATAGGGQGEHGVVKEQGERRRGTAGEQRVE</sequence>
<accession>A0A1Y1ISN9</accession>
<dbReference type="EMBL" id="DF237918">
    <property type="protein sequence ID" value="GAQ92291.1"/>
    <property type="molecule type" value="Genomic_DNA"/>
</dbReference>
<reference evidence="2 3" key="1">
    <citation type="journal article" date="2014" name="Nat. Commun.">
        <title>Klebsormidium flaccidum genome reveals primary factors for plant terrestrial adaptation.</title>
        <authorList>
            <person name="Hori K."/>
            <person name="Maruyama F."/>
            <person name="Fujisawa T."/>
            <person name="Togashi T."/>
            <person name="Yamamoto N."/>
            <person name="Seo M."/>
            <person name="Sato S."/>
            <person name="Yamada T."/>
            <person name="Mori H."/>
            <person name="Tajima N."/>
            <person name="Moriyama T."/>
            <person name="Ikeuchi M."/>
            <person name="Watanabe M."/>
            <person name="Wada H."/>
            <person name="Kobayashi K."/>
            <person name="Saito M."/>
            <person name="Masuda T."/>
            <person name="Sasaki-Sekimoto Y."/>
            <person name="Mashiguchi K."/>
            <person name="Awai K."/>
            <person name="Shimojima M."/>
            <person name="Masuda S."/>
            <person name="Iwai M."/>
            <person name="Nobusawa T."/>
            <person name="Narise T."/>
            <person name="Kondo S."/>
            <person name="Saito H."/>
            <person name="Sato R."/>
            <person name="Murakawa M."/>
            <person name="Ihara Y."/>
            <person name="Oshima-Yamada Y."/>
            <person name="Ohtaka K."/>
            <person name="Satoh M."/>
            <person name="Sonobe K."/>
            <person name="Ishii M."/>
            <person name="Ohtani R."/>
            <person name="Kanamori-Sato M."/>
            <person name="Honoki R."/>
            <person name="Miyazaki D."/>
            <person name="Mochizuki H."/>
            <person name="Umetsu J."/>
            <person name="Higashi K."/>
            <person name="Shibata D."/>
            <person name="Kamiya Y."/>
            <person name="Sato N."/>
            <person name="Nakamura Y."/>
            <person name="Tabata S."/>
            <person name="Ida S."/>
            <person name="Kurokawa K."/>
            <person name="Ohta H."/>
        </authorList>
    </citation>
    <scope>NUCLEOTIDE SEQUENCE [LARGE SCALE GENOMIC DNA]</scope>
    <source>
        <strain evidence="2 3">NIES-2285</strain>
    </source>
</reference>
<keyword evidence="3" id="KW-1185">Reference proteome</keyword>
<proteinExistence type="predicted"/>
<evidence type="ECO:0000313" key="2">
    <source>
        <dbReference type="EMBL" id="GAQ92291.1"/>
    </source>
</evidence>
<evidence type="ECO:0000256" key="1">
    <source>
        <dbReference type="SAM" id="MobiDB-lite"/>
    </source>
</evidence>
<feature type="compositionally biased region" description="Basic and acidic residues" evidence="1">
    <location>
        <begin position="96"/>
        <end position="105"/>
    </location>
</feature>
<feature type="compositionally biased region" description="Basic and acidic residues" evidence="1">
    <location>
        <begin position="133"/>
        <end position="152"/>
    </location>
</feature>
<evidence type="ECO:0000313" key="3">
    <source>
        <dbReference type="Proteomes" id="UP000054558"/>
    </source>
</evidence>
<dbReference type="AlphaFoldDB" id="A0A1Y1ISN9"/>
<gene>
    <name evidence="2" type="ORF">KFL_009690010</name>
</gene>
<name>A0A1Y1ISN9_KLENI</name>
<dbReference type="Proteomes" id="UP000054558">
    <property type="component" value="Unassembled WGS sequence"/>
</dbReference>
<feature type="region of interest" description="Disordered" evidence="1">
    <location>
        <begin position="96"/>
        <end position="152"/>
    </location>
</feature>
<organism evidence="2 3">
    <name type="scientific">Klebsormidium nitens</name>
    <name type="common">Green alga</name>
    <name type="synonym">Ulothrix nitens</name>
    <dbReference type="NCBI Taxonomy" id="105231"/>
    <lineage>
        <taxon>Eukaryota</taxon>
        <taxon>Viridiplantae</taxon>
        <taxon>Streptophyta</taxon>
        <taxon>Klebsormidiophyceae</taxon>
        <taxon>Klebsormidiales</taxon>
        <taxon>Klebsormidiaceae</taxon>
        <taxon>Klebsormidium</taxon>
    </lineage>
</organism>